<accession>A0A8S2GDJ8</accession>
<evidence type="ECO:0000313" key="3">
    <source>
        <dbReference type="Proteomes" id="UP000677228"/>
    </source>
</evidence>
<evidence type="ECO:0000313" key="1">
    <source>
        <dbReference type="EMBL" id="CAF1671952.1"/>
    </source>
</evidence>
<protein>
    <submittedName>
        <fullName evidence="1">Uncharacterized protein</fullName>
    </submittedName>
</protein>
<dbReference type="EMBL" id="CAJNOK010074968">
    <property type="protein sequence ID" value="CAF1671952.1"/>
    <property type="molecule type" value="Genomic_DNA"/>
</dbReference>
<feature type="non-terminal residue" evidence="1">
    <location>
        <position position="1"/>
    </location>
</feature>
<dbReference type="Proteomes" id="UP000677228">
    <property type="component" value="Unassembled WGS sequence"/>
</dbReference>
<gene>
    <name evidence="1" type="ORF">OVA965_LOCUS45755</name>
    <name evidence="2" type="ORF">TMI583_LOCUS49544</name>
</gene>
<reference evidence="1" key="1">
    <citation type="submission" date="2021-02" db="EMBL/GenBank/DDBJ databases">
        <authorList>
            <person name="Nowell W R."/>
        </authorList>
    </citation>
    <scope>NUCLEOTIDE SEQUENCE</scope>
</reference>
<evidence type="ECO:0000313" key="2">
    <source>
        <dbReference type="EMBL" id="CAF4547275.1"/>
    </source>
</evidence>
<sequence>FHVTLCDIDLAEKYTLLLGECDIDHEIRAETTSGTLFVTNGKKKLWVISDNGGRKEYVRLQRTGRALAVSKDQVLVANGTLELQCITLRRI</sequence>
<comment type="caution">
    <text evidence="1">The sequence shown here is derived from an EMBL/GenBank/DDBJ whole genome shotgun (WGS) entry which is preliminary data.</text>
</comment>
<dbReference type="EMBL" id="CAJOBA010109005">
    <property type="protein sequence ID" value="CAF4547275.1"/>
    <property type="molecule type" value="Genomic_DNA"/>
</dbReference>
<proteinExistence type="predicted"/>
<organism evidence="1 3">
    <name type="scientific">Didymodactylos carnosus</name>
    <dbReference type="NCBI Taxonomy" id="1234261"/>
    <lineage>
        <taxon>Eukaryota</taxon>
        <taxon>Metazoa</taxon>
        <taxon>Spiralia</taxon>
        <taxon>Gnathifera</taxon>
        <taxon>Rotifera</taxon>
        <taxon>Eurotatoria</taxon>
        <taxon>Bdelloidea</taxon>
        <taxon>Philodinida</taxon>
        <taxon>Philodinidae</taxon>
        <taxon>Didymodactylos</taxon>
    </lineage>
</organism>
<dbReference type="Proteomes" id="UP000682733">
    <property type="component" value="Unassembled WGS sequence"/>
</dbReference>
<dbReference type="AlphaFoldDB" id="A0A8S2GDJ8"/>
<name>A0A8S2GDJ8_9BILA</name>